<evidence type="ECO:0000256" key="6">
    <source>
        <dbReference type="SAM" id="MobiDB-lite"/>
    </source>
</evidence>
<keyword evidence="2" id="KW-0678">Repressor</keyword>
<feature type="region of interest" description="Disordered" evidence="6">
    <location>
        <begin position="172"/>
        <end position="196"/>
    </location>
</feature>
<evidence type="ECO:0000256" key="5">
    <source>
        <dbReference type="ARBA" id="ARBA00023242"/>
    </source>
</evidence>
<evidence type="ECO:0000259" key="7">
    <source>
        <dbReference type="PROSITE" id="PS50888"/>
    </source>
</evidence>
<accession>A0A7J8K9B3</accession>
<proteinExistence type="predicted"/>
<organism evidence="8 9">
    <name type="scientific">Rousettus aegyptiacus</name>
    <name type="common">Egyptian fruit bat</name>
    <name type="synonym">Pteropus aegyptiacus</name>
    <dbReference type="NCBI Taxonomy" id="9407"/>
    <lineage>
        <taxon>Eukaryota</taxon>
        <taxon>Metazoa</taxon>
        <taxon>Chordata</taxon>
        <taxon>Craniata</taxon>
        <taxon>Vertebrata</taxon>
        <taxon>Euteleostomi</taxon>
        <taxon>Mammalia</taxon>
        <taxon>Eutheria</taxon>
        <taxon>Laurasiatheria</taxon>
        <taxon>Chiroptera</taxon>
        <taxon>Yinpterochiroptera</taxon>
        <taxon>Pteropodoidea</taxon>
        <taxon>Pteropodidae</taxon>
        <taxon>Rousettinae</taxon>
        <taxon>Rousettus</taxon>
    </lineage>
</organism>
<evidence type="ECO:0000313" key="9">
    <source>
        <dbReference type="Proteomes" id="UP000593571"/>
    </source>
</evidence>
<keyword evidence="5" id="KW-0539">Nucleus</keyword>
<dbReference type="FunFam" id="4.10.280.10:FF:000077">
    <property type="entry name" value="transcription factor HES-3 isoform X2"/>
    <property type="match status" value="1"/>
</dbReference>
<dbReference type="GO" id="GO:0005634">
    <property type="term" value="C:nucleus"/>
    <property type="evidence" value="ECO:0007669"/>
    <property type="project" value="UniProtKB-SubCell"/>
</dbReference>
<feature type="domain" description="BHLH" evidence="7">
    <location>
        <begin position="18"/>
        <end position="74"/>
    </location>
</feature>
<dbReference type="PANTHER" id="PTHR10985">
    <property type="entry name" value="BASIC HELIX-LOOP-HELIX TRANSCRIPTION FACTOR, HES-RELATED"/>
    <property type="match status" value="1"/>
</dbReference>
<dbReference type="InterPro" id="IPR036638">
    <property type="entry name" value="HLH_DNA-bd_sf"/>
</dbReference>
<keyword evidence="3" id="KW-0805">Transcription regulation</keyword>
<sequence length="203" mass="21868">MGTEPEIPGSSGGPARRFRKISKPLMEKKRRARINVSLEQLRSLLEKHYSHQIRKRKLEKADILELSVKYMKSLQNSTQGLWPVPSGAEYPSRFGGCLSGVRQLLRRGEEAGGGLPCPLVHECAVGSTTDSVSPSPDAPAPRSLCAAAVWAPDPAAGGSQSRPPLLFLSGGLPGLPSSVPAPQPASRHCAESPGPRLRLWRPW</sequence>
<reference evidence="8 9" key="1">
    <citation type="journal article" date="2020" name="Nature">
        <title>Six reference-quality genomes reveal evolution of bat adaptations.</title>
        <authorList>
            <person name="Jebb D."/>
            <person name="Huang Z."/>
            <person name="Pippel M."/>
            <person name="Hughes G.M."/>
            <person name="Lavrichenko K."/>
            <person name="Devanna P."/>
            <person name="Winkler S."/>
            <person name="Jermiin L.S."/>
            <person name="Skirmuntt E.C."/>
            <person name="Katzourakis A."/>
            <person name="Burkitt-Gray L."/>
            <person name="Ray D.A."/>
            <person name="Sullivan K.A.M."/>
            <person name="Roscito J.G."/>
            <person name="Kirilenko B.M."/>
            <person name="Davalos L.M."/>
            <person name="Corthals A.P."/>
            <person name="Power M.L."/>
            <person name="Jones G."/>
            <person name="Ransome R.D."/>
            <person name="Dechmann D.K.N."/>
            <person name="Locatelli A.G."/>
            <person name="Puechmaille S.J."/>
            <person name="Fedrigo O."/>
            <person name="Jarvis E.D."/>
            <person name="Hiller M."/>
            <person name="Vernes S.C."/>
            <person name="Myers E.W."/>
            <person name="Teeling E.C."/>
        </authorList>
    </citation>
    <scope>NUCLEOTIDE SEQUENCE [LARGE SCALE GENOMIC DNA]</scope>
    <source>
        <strain evidence="8">MRouAeg1</strain>
        <tissue evidence="8">Muscle</tissue>
    </source>
</reference>
<gene>
    <name evidence="8" type="ORF">HJG63_006222</name>
</gene>
<evidence type="ECO:0000256" key="4">
    <source>
        <dbReference type="ARBA" id="ARBA00023163"/>
    </source>
</evidence>
<dbReference type="Proteomes" id="UP000593571">
    <property type="component" value="Unassembled WGS sequence"/>
</dbReference>
<dbReference type="GO" id="GO:0046983">
    <property type="term" value="F:protein dimerization activity"/>
    <property type="evidence" value="ECO:0007669"/>
    <property type="project" value="InterPro"/>
</dbReference>
<dbReference type="Gene3D" id="4.10.280.10">
    <property type="entry name" value="Helix-loop-helix DNA-binding domain"/>
    <property type="match status" value="1"/>
</dbReference>
<dbReference type="InterPro" id="IPR011598">
    <property type="entry name" value="bHLH_dom"/>
</dbReference>
<dbReference type="CDD" id="cd18933">
    <property type="entry name" value="bHLH-O_HES3"/>
    <property type="match status" value="1"/>
</dbReference>
<dbReference type="EMBL" id="JACASE010000001">
    <property type="protein sequence ID" value="KAF6505453.1"/>
    <property type="molecule type" value="Genomic_DNA"/>
</dbReference>
<comment type="caution">
    <text evidence="8">The sequence shown here is derived from an EMBL/GenBank/DDBJ whole genome shotgun (WGS) entry which is preliminary data.</text>
</comment>
<dbReference type="PROSITE" id="PS50888">
    <property type="entry name" value="BHLH"/>
    <property type="match status" value="1"/>
</dbReference>
<name>A0A7J8K9B3_ROUAE</name>
<evidence type="ECO:0000256" key="2">
    <source>
        <dbReference type="ARBA" id="ARBA00022491"/>
    </source>
</evidence>
<dbReference type="SMART" id="SM00353">
    <property type="entry name" value="HLH"/>
    <property type="match status" value="1"/>
</dbReference>
<protein>
    <submittedName>
        <fullName evidence="8">Hes family bHLH transcription factor 3</fullName>
    </submittedName>
</protein>
<dbReference type="InterPro" id="IPR050370">
    <property type="entry name" value="HES_HEY"/>
</dbReference>
<dbReference type="AlphaFoldDB" id="A0A7J8K9B3"/>
<evidence type="ECO:0000313" key="8">
    <source>
        <dbReference type="EMBL" id="KAF6505453.1"/>
    </source>
</evidence>
<keyword evidence="4" id="KW-0804">Transcription</keyword>
<evidence type="ECO:0000256" key="3">
    <source>
        <dbReference type="ARBA" id="ARBA00023015"/>
    </source>
</evidence>
<comment type="subcellular location">
    <subcellularLocation>
        <location evidence="1">Nucleus</location>
    </subcellularLocation>
</comment>
<dbReference type="SUPFAM" id="SSF47459">
    <property type="entry name" value="HLH, helix-loop-helix DNA-binding domain"/>
    <property type="match status" value="1"/>
</dbReference>
<dbReference type="Pfam" id="PF00010">
    <property type="entry name" value="HLH"/>
    <property type="match status" value="1"/>
</dbReference>
<keyword evidence="9" id="KW-1185">Reference proteome</keyword>
<feature type="region of interest" description="Disordered" evidence="6">
    <location>
        <begin position="1"/>
        <end position="22"/>
    </location>
</feature>
<evidence type="ECO:0000256" key="1">
    <source>
        <dbReference type="ARBA" id="ARBA00004123"/>
    </source>
</evidence>